<dbReference type="AlphaFoldDB" id="A0A4R3KEZ9"/>
<evidence type="ECO:0000313" key="9">
    <source>
        <dbReference type="Proteomes" id="UP000295726"/>
    </source>
</evidence>
<dbReference type="RefSeq" id="WP_132378971.1">
    <property type="nucleotide sequence ID" value="NZ_DAIQXH010000048.1"/>
</dbReference>
<organism evidence="8 9">
    <name type="scientific">Muricomes intestini</name>
    <dbReference type="NCBI Taxonomy" id="1796634"/>
    <lineage>
        <taxon>Bacteria</taxon>
        <taxon>Bacillati</taxon>
        <taxon>Bacillota</taxon>
        <taxon>Clostridia</taxon>
        <taxon>Lachnospirales</taxon>
        <taxon>Lachnospiraceae</taxon>
        <taxon>Muricomes</taxon>
    </lineage>
</organism>
<proteinExistence type="inferred from homology"/>
<dbReference type="UniPathway" id="UPA00541">
    <property type="reaction ID" value="UER00601"/>
</dbReference>
<comment type="caution">
    <text evidence="8">The sequence shown here is derived from an EMBL/GenBank/DDBJ whole genome shotgun (WGS) entry which is preliminary data.</text>
</comment>
<evidence type="ECO:0000313" key="8">
    <source>
        <dbReference type="EMBL" id="TCS81685.1"/>
    </source>
</evidence>
<dbReference type="PANTHER" id="PTHR30268:SF0">
    <property type="entry name" value="L-RHAMNOSE ISOMERASE"/>
    <property type="match status" value="1"/>
</dbReference>
<comment type="catalytic activity">
    <reaction evidence="6">
        <text>L-rhamnopyranose = L-rhamnulose</text>
        <dbReference type="Rhea" id="RHEA:23160"/>
        <dbReference type="ChEBI" id="CHEBI:17897"/>
        <dbReference type="ChEBI" id="CHEBI:62346"/>
        <dbReference type="EC" id="5.3.1.14"/>
    </reaction>
</comment>
<dbReference type="InterPro" id="IPR009308">
    <property type="entry name" value="Rhamnose_isomerase"/>
</dbReference>
<keyword evidence="1 6" id="KW-0963">Cytoplasm</keyword>
<dbReference type="PANTHER" id="PTHR30268">
    <property type="entry name" value="L-RHAMNOSE ISOMERASE"/>
    <property type="match status" value="1"/>
</dbReference>
<evidence type="ECO:0000256" key="1">
    <source>
        <dbReference type="ARBA" id="ARBA00022490"/>
    </source>
</evidence>
<dbReference type="GO" id="GO:0019301">
    <property type="term" value="P:rhamnose catabolic process"/>
    <property type="evidence" value="ECO:0007669"/>
    <property type="project" value="UniProtKB-UniRule"/>
</dbReference>
<feature type="binding site" evidence="6">
    <location>
        <position position="260"/>
    </location>
    <ligand>
        <name>Mn(2+)</name>
        <dbReference type="ChEBI" id="CHEBI:29035"/>
    </ligand>
</feature>
<comment type="function">
    <text evidence="6">Catalyzes the interconversion of L-rhamnose and L-rhamnulose.</text>
</comment>
<keyword evidence="9" id="KW-1185">Reference proteome</keyword>
<evidence type="ECO:0000256" key="3">
    <source>
        <dbReference type="ARBA" id="ARBA00023211"/>
    </source>
</evidence>
<gene>
    <name evidence="6" type="primary">rhaA</name>
    <name evidence="8" type="ORF">EDD59_103102</name>
</gene>
<sequence length="417" mass="47744">MTTKERYESAKEIYAGVGVDTDQVLETLKSVPISMHCWQGDDVNGFDREGALTGGIQATGNYPGKARTPEELMADIDEALSLIPGKHRINVHASYAIFEEGEWADRDKLEPKHFKKWVEFAKERGLGLDFNPTFFSHPKADDYTLTSPDEEIRKFWIDHGKACVRISQYFAEELGTPCLMNIWIPDGFKDVPADRLGPRARYKDSLDQILGIDYDKEKVLVCLESKVFGIGLEAYTAGSAEFTMNYVMNKGIVPLMDNGHYHPTEMVSDKIPSMLLFNDKIALHVTRPVRWDSDHVVLLDDETKEIAKEIVRNDALKRVIIGLDFFDASINRVSAWVVGMRNMQKALMLAMLSPNKKLKELQDTQQFTELMAMQEELKCYPFGDVWNYFCEVNNVPEKEDWFKEIKRYEAEELSKRA</sequence>
<keyword evidence="5 6" id="KW-0684">Rhamnose metabolism</keyword>
<keyword evidence="4 6" id="KW-0413">Isomerase</keyword>
<reference evidence="8 9" key="1">
    <citation type="submission" date="2019-03" db="EMBL/GenBank/DDBJ databases">
        <title>Genomic Encyclopedia of Type Strains, Phase IV (KMG-IV): sequencing the most valuable type-strain genomes for metagenomic binning, comparative biology and taxonomic classification.</title>
        <authorList>
            <person name="Goeker M."/>
        </authorList>
    </citation>
    <scope>NUCLEOTIDE SEQUENCE [LARGE SCALE GENOMIC DNA]</scope>
    <source>
        <strain evidence="8 9">DSM 29489</strain>
    </source>
</reference>
<dbReference type="EMBL" id="SLZZ01000003">
    <property type="protein sequence ID" value="TCS81685.1"/>
    <property type="molecule type" value="Genomic_DNA"/>
</dbReference>
<evidence type="ECO:0000256" key="7">
    <source>
        <dbReference type="NCBIfam" id="TIGR01748"/>
    </source>
</evidence>
<evidence type="ECO:0000256" key="4">
    <source>
        <dbReference type="ARBA" id="ARBA00023235"/>
    </source>
</evidence>
<dbReference type="Pfam" id="PF06134">
    <property type="entry name" value="RhaA"/>
    <property type="match status" value="1"/>
</dbReference>
<keyword evidence="3 6" id="KW-0464">Manganese</keyword>
<dbReference type="GO" id="GO:0008740">
    <property type="term" value="F:L-rhamnose isomerase activity"/>
    <property type="evidence" value="ECO:0007669"/>
    <property type="project" value="UniProtKB-UniRule"/>
</dbReference>
<dbReference type="InterPro" id="IPR050337">
    <property type="entry name" value="L-rhamnose_isomerase"/>
</dbReference>
<keyword evidence="2 6" id="KW-0479">Metal-binding</keyword>
<comment type="subcellular location">
    <subcellularLocation>
        <location evidence="6">Cytoplasm</location>
    </subcellularLocation>
</comment>
<dbReference type="GO" id="GO:0019324">
    <property type="term" value="P:L-lyxose metabolic process"/>
    <property type="evidence" value="ECO:0007669"/>
    <property type="project" value="TreeGrafter"/>
</dbReference>
<evidence type="ECO:0000256" key="6">
    <source>
        <dbReference type="HAMAP-Rule" id="MF_00541"/>
    </source>
</evidence>
<comment type="pathway">
    <text evidence="6">Carbohydrate degradation; L-rhamnose degradation; glycerone phosphate from L-rhamnose: step 1/3.</text>
</comment>
<dbReference type="HAMAP" id="MF_00541">
    <property type="entry name" value="RhaA"/>
    <property type="match status" value="1"/>
</dbReference>
<dbReference type="EC" id="5.3.1.14" evidence="6 7"/>
<comment type="similarity">
    <text evidence="6">Belongs to the rhamnose isomerase family.</text>
</comment>
<name>A0A4R3KEZ9_9FIRM</name>
<protein>
    <recommendedName>
        <fullName evidence="6 7">L-rhamnose isomerase</fullName>
        <ecNumber evidence="6 7">5.3.1.14</ecNumber>
    </recommendedName>
</protein>
<accession>A0A4R3KEZ9</accession>
<dbReference type="NCBIfam" id="TIGR01748">
    <property type="entry name" value="rhaA"/>
    <property type="match status" value="1"/>
</dbReference>
<comment type="cofactor">
    <cofactor evidence="6">
        <name>Mn(2+)</name>
        <dbReference type="ChEBI" id="CHEBI:29035"/>
    </cofactor>
    <text evidence="6">Binds 1 Mn(2+) ion per subunit.</text>
</comment>
<dbReference type="InterPro" id="IPR036237">
    <property type="entry name" value="Xyl_isomerase-like_sf"/>
</dbReference>
<evidence type="ECO:0000256" key="2">
    <source>
        <dbReference type="ARBA" id="ARBA00022723"/>
    </source>
</evidence>
<dbReference type="NCBIfam" id="NF002203">
    <property type="entry name" value="PRK01076.1"/>
    <property type="match status" value="1"/>
</dbReference>
<dbReference type="GO" id="GO:0005737">
    <property type="term" value="C:cytoplasm"/>
    <property type="evidence" value="ECO:0007669"/>
    <property type="project" value="UniProtKB-SubCell"/>
</dbReference>
<feature type="binding site" evidence="6">
    <location>
        <position position="292"/>
    </location>
    <ligand>
        <name>Mn(2+)</name>
        <dbReference type="ChEBI" id="CHEBI:29035"/>
    </ligand>
</feature>
<evidence type="ECO:0000256" key="5">
    <source>
        <dbReference type="ARBA" id="ARBA00023308"/>
    </source>
</evidence>
<dbReference type="Proteomes" id="UP000295726">
    <property type="component" value="Unassembled WGS sequence"/>
</dbReference>
<dbReference type="OrthoDB" id="9766697at2"/>
<feature type="binding site" evidence="6">
    <location>
        <position position="294"/>
    </location>
    <ligand>
        <name>Mn(2+)</name>
        <dbReference type="ChEBI" id="CHEBI:29035"/>
    </ligand>
</feature>
<dbReference type="SUPFAM" id="SSF51658">
    <property type="entry name" value="Xylose isomerase-like"/>
    <property type="match status" value="1"/>
</dbReference>
<dbReference type="GO" id="GO:0030145">
    <property type="term" value="F:manganese ion binding"/>
    <property type="evidence" value="ECO:0007669"/>
    <property type="project" value="UniProtKB-UniRule"/>
</dbReference>
<dbReference type="Gene3D" id="3.20.20.150">
    <property type="entry name" value="Divalent-metal-dependent TIM barrel enzymes"/>
    <property type="match status" value="1"/>
</dbReference>